<keyword evidence="10" id="KW-1185">Reference proteome</keyword>
<keyword evidence="7 8" id="KW-0472">Membrane</keyword>
<evidence type="ECO:0000256" key="7">
    <source>
        <dbReference type="ARBA" id="ARBA00023136"/>
    </source>
</evidence>
<feature type="transmembrane region" description="Helical" evidence="8">
    <location>
        <begin position="305"/>
        <end position="327"/>
    </location>
</feature>
<reference evidence="9" key="1">
    <citation type="submission" date="2023-03" db="EMBL/GenBank/DDBJ databases">
        <title>Amycolatopsis taiwanensis NBRC 103393.</title>
        <authorList>
            <person name="Ichikawa N."/>
            <person name="Sato H."/>
            <person name="Tonouchi N."/>
        </authorList>
    </citation>
    <scope>NUCLEOTIDE SEQUENCE</scope>
    <source>
        <strain evidence="9">NBRC 103393</strain>
    </source>
</reference>
<feature type="transmembrane region" description="Helical" evidence="8">
    <location>
        <begin position="231"/>
        <end position="259"/>
    </location>
</feature>
<name>A0A9W6QWR4_9PSEU</name>
<feature type="transmembrane region" description="Helical" evidence="8">
    <location>
        <begin position="60"/>
        <end position="79"/>
    </location>
</feature>
<proteinExistence type="inferred from homology"/>
<feature type="transmembrane region" description="Helical" evidence="8">
    <location>
        <begin position="134"/>
        <end position="154"/>
    </location>
</feature>
<evidence type="ECO:0000256" key="1">
    <source>
        <dbReference type="ARBA" id="ARBA00004651"/>
    </source>
</evidence>
<dbReference type="PANTHER" id="PTHR31686:SF1">
    <property type="entry name" value="SULFITE EFFLUX PUMP SSU1"/>
    <property type="match status" value="1"/>
</dbReference>
<dbReference type="PANTHER" id="PTHR31686">
    <property type="match status" value="1"/>
</dbReference>
<feature type="transmembrane region" description="Helical" evidence="8">
    <location>
        <begin position="160"/>
        <end position="188"/>
    </location>
</feature>
<dbReference type="InterPro" id="IPR004695">
    <property type="entry name" value="SLAC1/Mae1/Ssu1/TehA"/>
</dbReference>
<dbReference type="CDD" id="cd09319">
    <property type="entry name" value="TDT_like_1"/>
    <property type="match status" value="1"/>
</dbReference>
<dbReference type="RefSeq" id="WP_043843134.1">
    <property type="nucleotide sequence ID" value="NZ_BSTI01000003.1"/>
</dbReference>
<comment type="similarity">
    <text evidence="2">Belongs to the tellurite-resistance/dicarboxylate transporter (TDT) family.</text>
</comment>
<evidence type="ECO:0000256" key="4">
    <source>
        <dbReference type="ARBA" id="ARBA00022475"/>
    </source>
</evidence>
<dbReference type="AlphaFoldDB" id="A0A9W6QWR4"/>
<feature type="transmembrane region" description="Helical" evidence="8">
    <location>
        <begin position="7"/>
        <end position="23"/>
    </location>
</feature>
<keyword evidence="5 8" id="KW-0812">Transmembrane</keyword>
<dbReference type="Pfam" id="PF03595">
    <property type="entry name" value="SLAC1"/>
    <property type="match status" value="1"/>
</dbReference>
<evidence type="ECO:0000313" key="10">
    <source>
        <dbReference type="Proteomes" id="UP001165136"/>
    </source>
</evidence>
<accession>A0A9W6QWR4</accession>
<keyword evidence="3" id="KW-0813">Transport</keyword>
<feature type="transmembrane region" description="Helical" evidence="8">
    <location>
        <begin position="271"/>
        <end position="293"/>
    </location>
</feature>
<dbReference type="GO" id="GO:0005886">
    <property type="term" value="C:plasma membrane"/>
    <property type="evidence" value="ECO:0007669"/>
    <property type="project" value="UniProtKB-SubCell"/>
</dbReference>
<feature type="transmembrane region" description="Helical" evidence="8">
    <location>
        <begin position="200"/>
        <end position="219"/>
    </location>
</feature>
<evidence type="ECO:0000256" key="3">
    <source>
        <dbReference type="ARBA" id="ARBA00022448"/>
    </source>
</evidence>
<dbReference type="GO" id="GO:0000319">
    <property type="term" value="F:sulfite transmembrane transporter activity"/>
    <property type="evidence" value="ECO:0007669"/>
    <property type="project" value="TreeGrafter"/>
</dbReference>
<feature type="transmembrane region" description="Helical" evidence="8">
    <location>
        <begin position="29"/>
        <end position="48"/>
    </location>
</feature>
<evidence type="ECO:0000313" key="9">
    <source>
        <dbReference type="EMBL" id="GLY64979.1"/>
    </source>
</evidence>
<comment type="subcellular location">
    <subcellularLocation>
        <location evidence="1">Cell membrane</location>
        <topology evidence="1">Multi-pass membrane protein</topology>
    </subcellularLocation>
</comment>
<gene>
    <name evidence="9" type="ORF">Atai01_15980</name>
</gene>
<dbReference type="InterPro" id="IPR038665">
    <property type="entry name" value="Voltage-dep_anion_channel_sf"/>
</dbReference>
<dbReference type="InterPro" id="IPR051629">
    <property type="entry name" value="Sulfite_efflux_TDT"/>
</dbReference>
<dbReference type="Proteomes" id="UP001165136">
    <property type="component" value="Unassembled WGS sequence"/>
</dbReference>
<comment type="caution">
    <text evidence="9">The sequence shown here is derived from an EMBL/GenBank/DDBJ whole genome shotgun (WGS) entry which is preliminary data.</text>
</comment>
<protein>
    <submittedName>
        <fullName evidence="9">Tellurite resistance protein permease</fullName>
    </submittedName>
</protein>
<feature type="transmembrane region" description="Helical" evidence="8">
    <location>
        <begin position="91"/>
        <end position="113"/>
    </location>
</feature>
<sequence>MRGLDPGVFAFVMATGVVATALHSDGFPAVSSALLLVGLVGYVGLVVMSGWRLWRWPRQVLADVVSPQGFAFITFVAASNVLAAQLAVDGWWWPATVLLVVGVLGWLVLDYGVPLGLIADPRRRPMLEQVNGTWFNWVVGTQSVAVAVTTFSRVGPSTVLAAGASVCWAIGLVLYLLLAGLALARLLVRPVRARELVPPYWVFMGAAAITVLAGARLLAVPGTARLLPRDILAGASMVLWSFCTWLIPLLLALGVWRHLVRRVRPRYGSDLWSMVFPVGMYGVASAQLGHAIGTPWLVVLGENEAWAALAVWAVTFVAMLVACCRWLRGSR</sequence>
<evidence type="ECO:0000256" key="2">
    <source>
        <dbReference type="ARBA" id="ARBA00008566"/>
    </source>
</evidence>
<dbReference type="Gene3D" id="1.50.10.150">
    <property type="entry name" value="Voltage-dependent anion channel"/>
    <property type="match status" value="1"/>
</dbReference>
<evidence type="ECO:0000256" key="5">
    <source>
        <dbReference type="ARBA" id="ARBA00022692"/>
    </source>
</evidence>
<organism evidence="9 10">
    <name type="scientific">Amycolatopsis taiwanensis</name>
    <dbReference type="NCBI Taxonomy" id="342230"/>
    <lineage>
        <taxon>Bacteria</taxon>
        <taxon>Bacillati</taxon>
        <taxon>Actinomycetota</taxon>
        <taxon>Actinomycetes</taxon>
        <taxon>Pseudonocardiales</taxon>
        <taxon>Pseudonocardiaceae</taxon>
        <taxon>Amycolatopsis</taxon>
    </lineage>
</organism>
<keyword evidence="4" id="KW-1003">Cell membrane</keyword>
<evidence type="ECO:0000256" key="8">
    <source>
        <dbReference type="SAM" id="Phobius"/>
    </source>
</evidence>
<dbReference type="EMBL" id="BSTI01000003">
    <property type="protein sequence ID" value="GLY64979.1"/>
    <property type="molecule type" value="Genomic_DNA"/>
</dbReference>
<keyword evidence="6 8" id="KW-1133">Transmembrane helix</keyword>
<evidence type="ECO:0000256" key="6">
    <source>
        <dbReference type="ARBA" id="ARBA00022989"/>
    </source>
</evidence>